<evidence type="ECO:0000256" key="9">
    <source>
        <dbReference type="ARBA" id="ARBA00023224"/>
    </source>
</evidence>
<keyword evidence="7 10" id="KW-0675">Receptor</keyword>
<keyword evidence="3 11" id="KW-1133">Transmembrane helix</keyword>
<dbReference type="AlphaFoldDB" id="A0A288XNL9"/>
<comment type="similarity">
    <text evidence="10">Belongs to the G-protein coupled receptor 1 family.</text>
</comment>
<dbReference type="InterPro" id="IPR002962">
    <property type="entry name" value="Peropsin"/>
</dbReference>
<dbReference type="SMART" id="SM01381">
    <property type="entry name" value="7TM_GPCR_Srsx"/>
    <property type="match status" value="1"/>
</dbReference>
<feature type="transmembrane region" description="Helical" evidence="11">
    <location>
        <begin position="275"/>
        <end position="297"/>
    </location>
</feature>
<keyword evidence="8" id="KW-0325">Glycoprotein</keyword>
<feature type="transmembrane region" description="Helical" evidence="11">
    <location>
        <begin position="91"/>
        <end position="112"/>
    </location>
</feature>
<dbReference type="InterPro" id="IPR000276">
    <property type="entry name" value="GPCR_Rhodpsn"/>
</dbReference>
<dbReference type="InterPro" id="IPR017452">
    <property type="entry name" value="GPCR_Rhodpsn_7TM"/>
</dbReference>
<keyword evidence="6" id="KW-1015">Disulfide bond</keyword>
<evidence type="ECO:0000256" key="8">
    <source>
        <dbReference type="ARBA" id="ARBA00023180"/>
    </source>
</evidence>
<dbReference type="EMBL" id="MF133511">
    <property type="protein sequence ID" value="ASM47591.1"/>
    <property type="molecule type" value="mRNA"/>
</dbReference>
<keyword evidence="9 10" id="KW-0807">Transducer</keyword>
<proteinExistence type="evidence at transcript level"/>
<dbReference type="CDD" id="cd14969">
    <property type="entry name" value="7tmA_Opsins_type2_animals"/>
    <property type="match status" value="1"/>
</dbReference>
<dbReference type="Gene3D" id="1.20.1070.10">
    <property type="entry name" value="Rhodopsin 7-helix transmembrane proteins"/>
    <property type="match status" value="1"/>
</dbReference>
<dbReference type="Pfam" id="PF00001">
    <property type="entry name" value="7tm_1"/>
    <property type="match status" value="1"/>
</dbReference>
<dbReference type="GO" id="GO:0016020">
    <property type="term" value="C:membrane"/>
    <property type="evidence" value="ECO:0007669"/>
    <property type="project" value="UniProtKB-SubCell"/>
</dbReference>
<feature type="domain" description="G-protein coupled receptors family 1 profile" evidence="12">
    <location>
        <begin position="71"/>
        <end position="327"/>
    </location>
</feature>
<organism evidence="13">
    <name type="scientific">Owenia fusiformis</name>
    <name type="common">Polychaete worm</name>
    <dbReference type="NCBI Taxonomy" id="6347"/>
    <lineage>
        <taxon>Eukaryota</taxon>
        <taxon>Metazoa</taxon>
        <taxon>Spiralia</taxon>
        <taxon>Lophotrochozoa</taxon>
        <taxon>Annelida</taxon>
        <taxon>Polychaeta</taxon>
        <taxon>Sedentaria</taxon>
        <taxon>Canalipalpata</taxon>
        <taxon>Sabellida</taxon>
        <taxon>Oweniida</taxon>
        <taxon>Oweniidae</taxon>
        <taxon>Owenia</taxon>
    </lineage>
</organism>
<evidence type="ECO:0000313" key="13">
    <source>
        <dbReference type="EMBL" id="ASM47591.1"/>
    </source>
</evidence>
<dbReference type="PROSITE" id="PS50262">
    <property type="entry name" value="G_PROTEIN_RECEP_F1_2"/>
    <property type="match status" value="1"/>
</dbReference>
<dbReference type="PANTHER" id="PTHR24240">
    <property type="entry name" value="OPSIN"/>
    <property type="match status" value="1"/>
</dbReference>
<evidence type="ECO:0000256" key="5">
    <source>
        <dbReference type="ARBA" id="ARBA00023136"/>
    </source>
</evidence>
<evidence type="ECO:0000256" key="7">
    <source>
        <dbReference type="ARBA" id="ARBA00023170"/>
    </source>
</evidence>
<evidence type="ECO:0000256" key="3">
    <source>
        <dbReference type="ARBA" id="ARBA00022989"/>
    </source>
</evidence>
<evidence type="ECO:0000256" key="2">
    <source>
        <dbReference type="ARBA" id="ARBA00022692"/>
    </source>
</evidence>
<dbReference type="PROSITE" id="PS00237">
    <property type="entry name" value="G_PROTEIN_RECEP_F1_1"/>
    <property type="match status" value="1"/>
</dbReference>
<sequence length="403" mass="45376">MGVNSAAKTTTAAATMDWFHNLNISEVDGIEVMQTYFTNHQHDNNSNRFSPLSYTIVGVYLVCICVVGIIMNSLVLLTFWRKPKQRTPRNYFIIAITACDLLLGAIGTPLSAASYLAHRWLFGRIGCEYEAFIQFFVGLSGIYLLAMLSLDRYLIIVRQVCRVSYTRYVVMITVCLLSAFIWATLPLIGWSSYQLEAANTSCSVNWASRHPKDTSYVIAIFICYLAFPVMVMLFSYSSVYLLTRRISCNSKKKFGSESRITRRNIRQEGQLTRTILMMIGAYLLSWTPYSVVSLWAATGNPRDIPTTAAVIPAILAKSAIVWNPVVYVGMNKKIRDGLIDMLPCKSIHGETNGTNDSSRTTEELKMRPLRRRLSELILRRNSPVTGCPRSTVCVRAHVNDHPC</sequence>
<protein>
    <submittedName>
        <fullName evidence="13">Xenopsin1</fullName>
    </submittedName>
</protein>
<dbReference type="InterPro" id="IPR050125">
    <property type="entry name" value="GPCR_opsins"/>
</dbReference>
<evidence type="ECO:0000259" key="12">
    <source>
        <dbReference type="PROSITE" id="PS50262"/>
    </source>
</evidence>
<evidence type="ECO:0000256" key="4">
    <source>
        <dbReference type="ARBA" id="ARBA00023040"/>
    </source>
</evidence>
<feature type="transmembrane region" description="Helical" evidence="11">
    <location>
        <begin position="309"/>
        <end position="330"/>
    </location>
</feature>
<evidence type="ECO:0000256" key="1">
    <source>
        <dbReference type="ARBA" id="ARBA00004141"/>
    </source>
</evidence>
<evidence type="ECO:0000256" key="11">
    <source>
        <dbReference type="SAM" id="Phobius"/>
    </source>
</evidence>
<feature type="transmembrane region" description="Helical" evidence="11">
    <location>
        <begin position="216"/>
        <end position="243"/>
    </location>
</feature>
<evidence type="ECO:0000256" key="10">
    <source>
        <dbReference type="RuleBase" id="RU000688"/>
    </source>
</evidence>
<dbReference type="GO" id="GO:0007601">
    <property type="term" value="P:visual perception"/>
    <property type="evidence" value="ECO:0007669"/>
    <property type="project" value="InterPro"/>
</dbReference>
<feature type="transmembrane region" description="Helical" evidence="11">
    <location>
        <begin position="132"/>
        <end position="156"/>
    </location>
</feature>
<dbReference type="GO" id="GO:0004930">
    <property type="term" value="F:G protein-coupled receptor activity"/>
    <property type="evidence" value="ECO:0007669"/>
    <property type="project" value="UniProtKB-KW"/>
</dbReference>
<keyword evidence="2 10" id="KW-0812">Transmembrane</keyword>
<evidence type="ECO:0000256" key="6">
    <source>
        <dbReference type="ARBA" id="ARBA00023157"/>
    </source>
</evidence>
<feature type="transmembrane region" description="Helical" evidence="11">
    <location>
        <begin position="52"/>
        <end position="79"/>
    </location>
</feature>
<reference evidence="13" key="1">
    <citation type="journal article" date="2017" name="Elife">
        <title>Co-expression of xenopsin and rhabdomeric opsin in photoreceptors bearing microvilli and cilia.</title>
        <authorList>
            <person name="Vocking O."/>
            <person name="Kourtesis I."/>
            <person name="Tumu S.C."/>
            <person name="Hausen H."/>
        </authorList>
    </citation>
    <scope>NUCLEOTIDE SEQUENCE</scope>
</reference>
<keyword evidence="4 10" id="KW-0297">G-protein coupled receptor</keyword>
<comment type="subcellular location">
    <subcellularLocation>
        <location evidence="1">Membrane</location>
        <topology evidence="1">Multi-pass membrane protein</topology>
    </subcellularLocation>
</comment>
<keyword evidence="5 11" id="KW-0472">Membrane</keyword>
<accession>A0A288XNL9</accession>
<dbReference type="PRINTS" id="PR01244">
    <property type="entry name" value="PEROPSIN"/>
</dbReference>
<feature type="transmembrane region" description="Helical" evidence="11">
    <location>
        <begin position="168"/>
        <end position="190"/>
    </location>
</feature>
<dbReference type="SUPFAM" id="SSF81321">
    <property type="entry name" value="Family A G protein-coupled receptor-like"/>
    <property type="match status" value="1"/>
</dbReference>
<dbReference type="PRINTS" id="PR00237">
    <property type="entry name" value="GPCRRHODOPSN"/>
</dbReference>
<name>A0A288XNL9_OWEFU</name>